<protein>
    <recommendedName>
        <fullName evidence="4">SdpI family protein</fullName>
    </recommendedName>
</protein>
<dbReference type="Pfam" id="PF13630">
    <property type="entry name" value="SdpI"/>
    <property type="match status" value="1"/>
</dbReference>
<dbReference type="STRING" id="1050202.GCA_000384035_03654"/>
<dbReference type="Proteomes" id="UP000239352">
    <property type="component" value="Unassembled WGS sequence"/>
</dbReference>
<sequence length="175" mass="16412">MELAFLITLCAVLVLLGAAAATLGLRGLRGTLPRNRYVGVRTPAALRSEDGFRLANRVAAPPVLAGAAAAVVAGPLAAALGPGTTGWLVLGVGAFGAVALILAGGVLGARAAELLPEDSGCSVCAAGAGASAEGSATAGGGCAAAGICSAAGGCAAALGTRDSGSPTESTSLSGR</sequence>
<gene>
    <name evidence="2" type="ORF">CEP50_10300</name>
</gene>
<comment type="caution">
    <text evidence="2">The sequence shown here is derived from an EMBL/GenBank/DDBJ whole genome shotgun (WGS) entry which is preliminary data.</text>
</comment>
<feature type="transmembrane region" description="Helical" evidence="1">
    <location>
        <begin position="87"/>
        <end position="109"/>
    </location>
</feature>
<organism evidence="2 3">
    <name type="scientific">Actinopolyspora mortivallis</name>
    <dbReference type="NCBI Taxonomy" id="33906"/>
    <lineage>
        <taxon>Bacteria</taxon>
        <taxon>Bacillati</taxon>
        <taxon>Actinomycetota</taxon>
        <taxon>Actinomycetes</taxon>
        <taxon>Actinopolysporales</taxon>
        <taxon>Actinopolysporaceae</taxon>
        <taxon>Actinopolyspora</taxon>
    </lineage>
</organism>
<dbReference type="InParanoid" id="A0A2T0GWI9"/>
<evidence type="ECO:0000313" key="3">
    <source>
        <dbReference type="Proteomes" id="UP000239352"/>
    </source>
</evidence>
<accession>A0A2T0GWI9</accession>
<reference evidence="2 3" key="1">
    <citation type="submission" date="2018-03" db="EMBL/GenBank/DDBJ databases">
        <title>Actinopolyspora mortivallis from Sahara, screening for active biomolecules.</title>
        <authorList>
            <person name="Selama O."/>
            <person name="Wellington E.M.H."/>
            <person name="Hacene H."/>
        </authorList>
    </citation>
    <scope>NUCLEOTIDE SEQUENCE [LARGE SCALE GENOMIC DNA]</scope>
    <source>
        <strain evidence="2 3">M5A</strain>
    </source>
</reference>
<dbReference type="AlphaFoldDB" id="A0A2T0GWI9"/>
<keyword evidence="1" id="KW-1133">Transmembrane helix</keyword>
<keyword evidence="1" id="KW-0472">Membrane</keyword>
<feature type="transmembrane region" description="Helical" evidence="1">
    <location>
        <begin position="59"/>
        <end position="80"/>
    </location>
</feature>
<name>A0A2T0GWI9_ACTMO</name>
<proteinExistence type="predicted"/>
<evidence type="ECO:0000313" key="2">
    <source>
        <dbReference type="EMBL" id="PRW63464.1"/>
    </source>
</evidence>
<dbReference type="InterPro" id="IPR025962">
    <property type="entry name" value="SdpI/YhfL"/>
</dbReference>
<keyword evidence="3" id="KW-1185">Reference proteome</keyword>
<evidence type="ECO:0000256" key="1">
    <source>
        <dbReference type="SAM" id="Phobius"/>
    </source>
</evidence>
<evidence type="ECO:0008006" key="4">
    <source>
        <dbReference type="Google" id="ProtNLM"/>
    </source>
</evidence>
<dbReference type="EMBL" id="PVSR01000014">
    <property type="protein sequence ID" value="PRW63464.1"/>
    <property type="molecule type" value="Genomic_DNA"/>
</dbReference>
<keyword evidence="1" id="KW-0812">Transmembrane</keyword>
<dbReference type="RefSeq" id="WP_106113726.1">
    <property type="nucleotide sequence ID" value="NZ_PVSR01000014.1"/>
</dbReference>